<feature type="chain" id="PRO_5005818802" evidence="2">
    <location>
        <begin position="17"/>
        <end position="83"/>
    </location>
</feature>
<keyword evidence="2" id="KW-0732">Signal</keyword>
<dbReference type="Proteomes" id="UP000053831">
    <property type="component" value="Unassembled WGS sequence"/>
</dbReference>
<keyword evidence="4" id="KW-1185">Reference proteome</keyword>
<evidence type="ECO:0000256" key="1">
    <source>
        <dbReference type="SAM" id="MobiDB-lite"/>
    </source>
</evidence>
<reference evidence="3 4" key="1">
    <citation type="submission" date="2015-07" db="EMBL/GenBank/DDBJ databases">
        <title>The genome of the fungus Escovopsis weberi, a specialized disease agent of ant agriculture.</title>
        <authorList>
            <person name="de Man T.J."/>
            <person name="Stajich J.E."/>
            <person name="Kubicek C.P."/>
            <person name="Chenthamara K."/>
            <person name="Atanasova L."/>
            <person name="Druzhinina I.S."/>
            <person name="Birnbaum S."/>
            <person name="Barribeau S.M."/>
            <person name="Teiling C."/>
            <person name="Suen G."/>
            <person name="Currie C."/>
            <person name="Gerardo N.M."/>
        </authorList>
    </citation>
    <scope>NUCLEOTIDE SEQUENCE [LARGE SCALE GENOMIC DNA]</scope>
</reference>
<sequence>MRAFTVLSVLAATAMATTGTGGAHATGTGAAPGKPTSVPTNGASGISQNMVLMGAAAAVVAAALNESAISYTAQLAAGNSSPP</sequence>
<comment type="caution">
    <text evidence="3">The sequence shown here is derived from an EMBL/GenBank/DDBJ whole genome shotgun (WGS) entry which is preliminary data.</text>
</comment>
<accession>A0A0M8MZ98</accession>
<feature type="region of interest" description="Disordered" evidence="1">
    <location>
        <begin position="18"/>
        <end position="42"/>
    </location>
</feature>
<organism evidence="3 4">
    <name type="scientific">Escovopsis weberi</name>
    <dbReference type="NCBI Taxonomy" id="150374"/>
    <lineage>
        <taxon>Eukaryota</taxon>
        <taxon>Fungi</taxon>
        <taxon>Dikarya</taxon>
        <taxon>Ascomycota</taxon>
        <taxon>Pezizomycotina</taxon>
        <taxon>Sordariomycetes</taxon>
        <taxon>Hypocreomycetidae</taxon>
        <taxon>Hypocreales</taxon>
        <taxon>Hypocreaceae</taxon>
        <taxon>Escovopsis</taxon>
    </lineage>
</organism>
<dbReference type="AlphaFoldDB" id="A0A0M8MZ98"/>
<proteinExistence type="predicted"/>
<evidence type="ECO:0000256" key="2">
    <source>
        <dbReference type="SAM" id="SignalP"/>
    </source>
</evidence>
<dbReference type="EMBL" id="LGSR01000019">
    <property type="protein sequence ID" value="KOS19877.1"/>
    <property type="molecule type" value="Genomic_DNA"/>
</dbReference>
<gene>
    <name evidence="3" type="ORF">ESCO_005635</name>
</gene>
<evidence type="ECO:0000313" key="4">
    <source>
        <dbReference type="Proteomes" id="UP000053831"/>
    </source>
</evidence>
<name>A0A0M8MZ98_ESCWE</name>
<feature type="signal peptide" evidence="2">
    <location>
        <begin position="1"/>
        <end position="16"/>
    </location>
</feature>
<evidence type="ECO:0000313" key="3">
    <source>
        <dbReference type="EMBL" id="KOS19877.1"/>
    </source>
</evidence>
<protein>
    <submittedName>
        <fullName evidence="3">Uncharacterized protein</fullName>
    </submittedName>
</protein>